<reference evidence="2" key="1">
    <citation type="journal article" date="2023" name="bioRxiv">
        <title>Complete genome of the Medicago anthracnose fungus, Colletotrichum destructivum, reveals a mini-chromosome-like region within a core chromosome.</title>
        <authorList>
            <person name="Lapalu N."/>
            <person name="Simon A."/>
            <person name="Lu A."/>
            <person name="Plaumann P.-L."/>
            <person name="Amselem J."/>
            <person name="Pigne S."/>
            <person name="Auger A."/>
            <person name="Koch C."/>
            <person name="Dallery J.-F."/>
            <person name="O'Connell R.J."/>
        </authorList>
    </citation>
    <scope>NUCLEOTIDE SEQUENCE [LARGE SCALE GENOMIC DNA]</scope>
    <source>
        <strain evidence="2">CBS 520.97</strain>
    </source>
</reference>
<dbReference type="KEGG" id="cdet:87941821"/>
<dbReference type="RefSeq" id="XP_062777528.1">
    <property type="nucleotide sequence ID" value="XM_062921477.1"/>
</dbReference>
<dbReference type="Proteomes" id="UP001322277">
    <property type="component" value="Chromosome 3"/>
</dbReference>
<protein>
    <submittedName>
        <fullName evidence="1">Uncharacterized protein</fullName>
    </submittedName>
</protein>
<evidence type="ECO:0000313" key="1">
    <source>
        <dbReference type="EMBL" id="WQF80304.1"/>
    </source>
</evidence>
<keyword evidence="2" id="KW-1185">Reference proteome</keyword>
<name>A0AAX4IBG7_9PEZI</name>
<organism evidence="1 2">
    <name type="scientific">Colletotrichum destructivum</name>
    <dbReference type="NCBI Taxonomy" id="34406"/>
    <lineage>
        <taxon>Eukaryota</taxon>
        <taxon>Fungi</taxon>
        <taxon>Dikarya</taxon>
        <taxon>Ascomycota</taxon>
        <taxon>Pezizomycotina</taxon>
        <taxon>Sordariomycetes</taxon>
        <taxon>Hypocreomycetidae</taxon>
        <taxon>Glomerellales</taxon>
        <taxon>Glomerellaceae</taxon>
        <taxon>Colletotrichum</taxon>
        <taxon>Colletotrichum destructivum species complex</taxon>
    </lineage>
</organism>
<dbReference type="AlphaFoldDB" id="A0AAX4IBG7"/>
<proteinExistence type="predicted"/>
<sequence>MDSRDTVNLMSSWLDGCNSKHPECKRRVASSYHPTRPVDIVPLKSLSWTIRINK</sequence>
<evidence type="ECO:0000313" key="2">
    <source>
        <dbReference type="Proteomes" id="UP001322277"/>
    </source>
</evidence>
<dbReference type="EMBL" id="CP137307">
    <property type="protein sequence ID" value="WQF80304.1"/>
    <property type="molecule type" value="Genomic_DNA"/>
</dbReference>
<dbReference type="GeneID" id="87941821"/>
<gene>
    <name evidence="1" type="ORF">CDEST_05318</name>
</gene>
<accession>A0AAX4IBG7</accession>